<reference evidence="2 3" key="1">
    <citation type="submission" date="2024-09" db="EMBL/GenBank/DDBJ databases">
        <authorList>
            <person name="Sun Q."/>
            <person name="Mori K."/>
        </authorList>
    </citation>
    <scope>NUCLEOTIDE SEQUENCE [LARGE SCALE GENOMIC DNA]</scope>
    <source>
        <strain evidence="2 3">JCM 12763</strain>
    </source>
</reference>
<protein>
    <submittedName>
        <fullName evidence="2">Uncharacterized protein</fullName>
    </submittedName>
</protein>
<name>A0ABV5V038_9MICO</name>
<sequence length="140" mass="14455">MTGALPLPAAAAQGSASYLDAPTLAVLVAGLLVALVCLVAGLNGRAPGPVTVGATVLLQVGVLAYLGLYLWRQVAGQSPGGPGWELWAYLVTVAFLPAVALIWAREERTRWSTFVLSVAAFTVAVMAARSAQIWYGVGFG</sequence>
<feature type="transmembrane region" description="Helical" evidence="1">
    <location>
        <begin position="50"/>
        <end position="71"/>
    </location>
</feature>
<evidence type="ECO:0000313" key="3">
    <source>
        <dbReference type="Proteomes" id="UP001589613"/>
    </source>
</evidence>
<accession>A0ABV5V038</accession>
<dbReference type="EMBL" id="JBHMAX010000007">
    <property type="protein sequence ID" value="MFB9731166.1"/>
    <property type="molecule type" value="Genomic_DNA"/>
</dbReference>
<keyword evidence="1" id="KW-1133">Transmembrane helix</keyword>
<keyword evidence="1" id="KW-0812">Transmembrane</keyword>
<keyword evidence="1" id="KW-0472">Membrane</keyword>
<gene>
    <name evidence="2" type="ORF">ACFFN0_03805</name>
</gene>
<organism evidence="2 3">
    <name type="scientific">Ornithinimicrobium kibberense</name>
    <dbReference type="NCBI Taxonomy" id="282060"/>
    <lineage>
        <taxon>Bacteria</taxon>
        <taxon>Bacillati</taxon>
        <taxon>Actinomycetota</taxon>
        <taxon>Actinomycetes</taxon>
        <taxon>Micrococcales</taxon>
        <taxon>Ornithinimicrobiaceae</taxon>
        <taxon>Ornithinimicrobium</taxon>
    </lineage>
</organism>
<feature type="transmembrane region" description="Helical" evidence="1">
    <location>
        <begin position="24"/>
        <end position="43"/>
    </location>
</feature>
<proteinExistence type="predicted"/>
<feature type="transmembrane region" description="Helical" evidence="1">
    <location>
        <begin position="111"/>
        <end position="135"/>
    </location>
</feature>
<keyword evidence="3" id="KW-1185">Reference proteome</keyword>
<dbReference type="Proteomes" id="UP001589613">
    <property type="component" value="Unassembled WGS sequence"/>
</dbReference>
<comment type="caution">
    <text evidence="2">The sequence shown here is derived from an EMBL/GenBank/DDBJ whole genome shotgun (WGS) entry which is preliminary data.</text>
</comment>
<feature type="transmembrane region" description="Helical" evidence="1">
    <location>
        <begin position="86"/>
        <end position="104"/>
    </location>
</feature>
<dbReference type="RefSeq" id="WP_083664293.1">
    <property type="nucleotide sequence ID" value="NZ_JBHMAX010000007.1"/>
</dbReference>
<evidence type="ECO:0000313" key="2">
    <source>
        <dbReference type="EMBL" id="MFB9731166.1"/>
    </source>
</evidence>
<evidence type="ECO:0000256" key="1">
    <source>
        <dbReference type="SAM" id="Phobius"/>
    </source>
</evidence>